<evidence type="ECO:0000256" key="3">
    <source>
        <dbReference type="ARBA" id="ARBA00022448"/>
    </source>
</evidence>
<dbReference type="Proteomes" id="UP000054770">
    <property type="component" value="Unassembled WGS sequence"/>
</dbReference>
<keyword evidence="5" id="KW-0812">Transmembrane</keyword>
<evidence type="ECO:0000256" key="6">
    <source>
        <dbReference type="ARBA" id="ARBA00023136"/>
    </source>
</evidence>
<organism evidence="8 9">
    <name type="scientific">Caballeronia choica</name>
    <dbReference type="NCBI Taxonomy" id="326476"/>
    <lineage>
        <taxon>Bacteria</taxon>
        <taxon>Pseudomonadati</taxon>
        <taxon>Pseudomonadota</taxon>
        <taxon>Betaproteobacteria</taxon>
        <taxon>Burkholderiales</taxon>
        <taxon>Burkholderiaceae</taxon>
        <taxon>Caballeronia</taxon>
    </lineage>
</organism>
<evidence type="ECO:0000256" key="4">
    <source>
        <dbReference type="ARBA" id="ARBA00022452"/>
    </source>
</evidence>
<evidence type="ECO:0000313" key="9">
    <source>
        <dbReference type="Proteomes" id="UP000054770"/>
    </source>
</evidence>
<evidence type="ECO:0000256" key="7">
    <source>
        <dbReference type="ARBA" id="ARBA00023237"/>
    </source>
</evidence>
<comment type="subcellular location">
    <subcellularLocation>
        <location evidence="1">Cell outer membrane</location>
    </subcellularLocation>
</comment>
<dbReference type="InterPro" id="IPR003423">
    <property type="entry name" value="OMP_efflux"/>
</dbReference>
<accession>A0A158EWE2</accession>
<dbReference type="GO" id="GO:0015288">
    <property type="term" value="F:porin activity"/>
    <property type="evidence" value="ECO:0007669"/>
    <property type="project" value="TreeGrafter"/>
</dbReference>
<dbReference type="PANTHER" id="PTHR30026:SF20">
    <property type="entry name" value="OUTER MEMBRANE PROTEIN TOLC"/>
    <property type="match status" value="1"/>
</dbReference>
<dbReference type="Pfam" id="PF02321">
    <property type="entry name" value="OEP"/>
    <property type="match status" value="2"/>
</dbReference>
<dbReference type="InterPro" id="IPR010130">
    <property type="entry name" value="T1SS_OMP_TolC"/>
</dbReference>
<evidence type="ECO:0000256" key="5">
    <source>
        <dbReference type="ARBA" id="ARBA00022692"/>
    </source>
</evidence>
<keyword evidence="9" id="KW-1185">Reference proteome</keyword>
<dbReference type="AlphaFoldDB" id="A0A158EWE2"/>
<dbReference type="GO" id="GO:0015562">
    <property type="term" value="F:efflux transmembrane transporter activity"/>
    <property type="evidence" value="ECO:0007669"/>
    <property type="project" value="InterPro"/>
</dbReference>
<dbReference type="PANTHER" id="PTHR30026">
    <property type="entry name" value="OUTER MEMBRANE PROTEIN TOLC"/>
    <property type="match status" value="1"/>
</dbReference>
<name>A0A158EWE2_9BURK</name>
<comment type="caution">
    <text evidence="8">The sequence shown here is derived from an EMBL/GenBank/DDBJ whole genome shotgun (WGS) entry which is preliminary data.</text>
</comment>
<protein>
    <submittedName>
        <fullName evidence="8">TolC family type I secretion outer membrane protein</fullName>
    </submittedName>
</protein>
<reference evidence="8" key="1">
    <citation type="submission" date="2016-01" db="EMBL/GenBank/DDBJ databases">
        <authorList>
            <person name="Peeters C."/>
        </authorList>
    </citation>
    <scope>NUCLEOTIDE SEQUENCE [LARGE SCALE GENOMIC DNA]</scope>
    <source>
        <strain evidence="8">LMG 22940</strain>
    </source>
</reference>
<dbReference type="NCBIfam" id="TIGR01844">
    <property type="entry name" value="type_I_sec_TolC"/>
    <property type="match status" value="1"/>
</dbReference>
<sequence length="493" mass="52661">MSSTVEHSEVPLRVTHQTAEVPGSQSNHKLHLTQTSSANFIVRMAGAVRAITGILLAVSVNTSEASSLADLANEALAADAAFQSAEAAWRAGIEKAPQGRAGILPQVGIQQSIYRNGVRIPGQTIPGYSTIGFTLTLNQPLFKWDAWETYQQGKLLAMDADLALAQAKQELLLRVSQAYFDALDAQDDLALAVNHRVAIAEQLALAQRRFAMGDATIVDTNEARAGFDAARADEIAAQTRLDTSYAVLQKIVGRPVGKISGWRSDVRLPPVDPPDVDPWVSAANASSYDVRRKIIATQVARRERSKARAGHYPTVSLVGNVDNGNAAFINGQANFYTGGNRGTASAIGIQISLPLTDGFMTQSRIREALALEDKARHDLDDAQRSAELAARDAYLGVTRGLAQTDALATAVKSAAIALKSNQTGYRVGVRVNSDVLDATDKLYRARRDLARARAETLVQGLKLKASTADLGEADLAALDALLIESPPATQAVH</sequence>
<keyword evidence="6" id="KW-0472">Membrane</keyword>
<keyword evidence="3" id="KW-0813">Transport</keyword>
<evidence type="ECO:0000256" key="1">
    <source>
        <dbReference type="ARBA" id="ARBA00004442"/>
    </source>
</evidence>
<dbReference type="SUPFAM" id="SSF56954">
    <property type="entry name" value="Outer membrane efflux proteins (OEP)"/>
    <property type="match status" value="1"/>
</dbReference>
<gene>
    <name evidence="8" type="ORF">AWB68_00057</name>
</gene>
<dbReference type="GO" id="GO:1990281">
    <property type="term" value="C:efflux pump complex"/>
    <property type="evidence" value="ECO:0007669"/>
    <property type="project" value="TreeGrafter"/>
</dbReference>
<keyword evidence="4" id="KW-1134">Transmembrane beta strand</keyword>
<dbReference type="EMBL" id="FCON02000001">
    <property type="protein sequence ID" value="SAL11867.1"/>
    <property type="molecule type" value="Genomic_DNA"/>
</dbReference>
<proteinExistence type="inferred from homology"/>
<keyword evidence="7" id="KW-0998">Cell outer membrane</keyword>
<dbReference type="GO" id="GO:0009279">
    <property type="term" value="C:cell outer membrane"/>
    <property type="evidence" value="ECO:0007669"/>
    <property type="project" value="UniProtKB-SubCell"/>
</dbReference>
<evidence type="ECO:0000313" key="8">
    <source>
        <dbReference type="EMBL" id="SAL11867.1"/>
    </source>
</evidence>
<dbReference type="Gene3D" id="1.20.1600.10">
    <property type="entry name" value="Outer membrane efflux proteins (OEP)"/>
    <property type="match status" value="1"/>
</dbReference>
<dbReference type="InterPro" id="IPR051906">
    <property type="entry name" value="TolC-like"/>
</dbReference>
<evidence type="ECO:0000256" key="2">
    <source>
        <dbReference type="ARBA" id="ARBA00007613"/>
    </source>
</evidence>
<comment type="similarity">
    <text evidence="2">Belongs to the outer membrane factor (OMF) (TC 1.B.17) family.</text>
</comment>